<feature type="compositionally biased region" description="Basic residues" evidence="10">
    <location>
        <begin position="38"/>
        <end position="48"/>
    </location>
</feature>
<dbReference type="InterPro" id="IPR029169">
    <property type="entry name" value="PCNP"/>
</dbReference>
<dbReference type="EMBL" id="OU963911">
    <property type="protein sequence ID" value="CAH2983893.1"/>
    <property type="molecule type" value="Genomic_DNA"/>
</dbReference>
<evidence type="ECO:0000256" key="1">
    <source>
        <dbReference type="ARBA" id="ARBA00002646"/>
    </source>
</evidence>
<sequence>MSKRYSEYRDYKGSSRAPRDDSRTHKDEAWSSRDHERRRSRSRSRSPRRSSDTRNRYSPDSSDKVGRSSSNRDMDLKHKYEDKKVRLSPNEWEDSDEEVPAPPPPPRITKISMGFAKPKEPIKMTLSGASKPAASRPKPSVASVFNDDDDEPEEMPAEARMRMRNIGRETPTSAGPNSFGKTKQGFCDAKKVFEKNLKEALETTQTARPMGKFPQTIYRIKGP</sequence>
<feature type="compositionally biased region" description="Basic and acidic residues" evidence="10">
    <location>
        <begin position="49"/>
        <end position="85"/>
    </location>
</feature>
<evidence type="ECO:0000256" key="3">
    <source>
        <dbReference type="ARBA" id="ARBA00011097"/>
    </source>
</evidence>
<feature type="region of interest" description="Disordered" evidence="10">
    <location>
        <begin position="1"/>
        <end position="156"/>
    </location>
</feature>
<name>A0ABN8L2Y0_CHISP</name>
<keyword evidence="5" id="KW-0597">Phosphoprotein</keyword>
<evidence type="ECO:0000256" key="4">
    <source>
        <dbReference type="ARBA" id="ARBA00022059"/>
    </source>
</evidence>
<comment type="subcellular location">
    <subcellularLocation>
        <location evidence="2">Nucleus</location>
    </subcellularLocation>
</comment>
<gene>
    <name evidence="11" type="ORF">CHILSU_LOCUS3906</name>
</gene>
<evidence type="ECO:0000256" key="2">
    <source>
        <dbReference type="ARBA" id="ARBA00004123"/>
    </source>
</evidence>
<evidence type="ECO:0000256" key="9">
    <source>
        <dbReference type="ARBA" id="ARBA00023306"/>
    </source>
</evidence>
<keyword evidence="8" id="KW-0539">Nucleus</keyword>
<accession>A0ABN8L2Y0</accession>
<keyword evidence="6" id="KW-0832">Ubl conjugation</keyword>
<reference evidence="11" key="1">
    <citation type="submission" date="2021-12" db="EMBL/GenBank/DDBJ databases">
        <authorList>
            <person name="King R."/>
        </authorList>
    </citation>
    <scope>NUCLEOTIDE SEQUENCE</scope>
</reference>
<keyword evidence="9" id="KW-0131">Cell cycle</keyword>
<evidence type="ECO:0000256" key="7">
    <source>
        <dbReference type="ARBA" id="ARBA00022990"/>
    </source>
</evidence>
<evidence type="ECO:0000256" key="6">
    <source>
        <dbReference type="ARBA" id="ARBA00022843"/>
    </source>
</evidence>
<feature type="compositionally biased region" description="Basic and acidic residues" evidence="10">
    <location>
        <begin position="1"/>
        <end position="37"/>
    </location>
</feature>
<evidence type="ECO:0000313" key="12">
    <source>
        <dbReference type="Proteomes" id="UP001153292"/>
    </source>
</evidence>
<keyword evidence="7" id="KW-0007">Acetylation</keyword>
<evidence type="ECO:0000256" key="5">
    <source>
        <dbReference type="ARBA" id="ARBA00022553"/>
    </source>
</evidence>
<evidence type="ECO:0000256" key="10">
    <source>
        <dbReference type="SAM" id="MobiDB-lite"/>
    </source>
</evidence>
<dbReference type="Proteomes" id="UP001153292">
    <property type="component" value="Chromosome 18"/>
</dbReference>
<feature type="compositionally biased region" description="Acidic residues" evidence="10">
    <location>
        <begin position="146"/>
        <end position="156"/>
    </location>
</feature>
<comment type="function">
    <text evidence="1">May be involved in cell cycle regulation.</text>
</comment>
<organism evidence="11 12">
    <name type="scientific">Chilo suppressalis</name>
    <name type="common">Asiatic rice borer moth</name>
    <dbReference type="NCBI Taxonomy" id="168631"/>
    <lineage>
        <taxon>Eukaryota</taxon>
        <taxon>Metazoa</taxon>
        <taxon>Ecdysozoa</taxon>
        <taxon>Arthropoda</taxon>
        <taxon>Hexapoda</taxon>
        <taxon>Insecta</taxon>
        <taxon>Pterygota</taxon>
        <taxon>Neoptera</taxon>
        <taxon>Endopterygota</taxon>
        <taxon>Lepidoptera</taxon>
        <taxon>Glossata</taxon>
        <taxon>Ditrysia</taxon>
        <taxon>Pyraloidea</taxon>
        <taxon>Crambidae</taxon>
        <taxon>Crambinae</taxon>
        <taxon>Chilo</taxon>
    </lineage>
</organism>
<protein>
    <recommendedName>
        <fullName evidence="4">PEST proteolytic signal-containing nuclear protein</fullName>
    </recommendedName>
</protein>
<dbReference type="PANTHER" id="PTHR16523">
    <property type="entry name" value="PEST PROTEOLYTIC SIGNAL-CONTAINING NUCLEAR PROTEIN"/>
    <property type="match status" value="1"/>
</dbReference>
<dbReference type="PANTHER" id="PTHR16523:SF6">
    <property type="entry name" value="PEST PROTEOLYTIC SIGNAL-CONTAINING NUCLEAR PROTEIN"/>
    <property type="match status" value="1"/>
</dbReference>
<evidence type="ECO:0000313" key="11">
    <source>
        <dbReference type="EMBL" id="CAH2983893.1"/>
    </source>
</evidence>
<proteinExistence type="predicted"/>
<dbReference type="Pfam" id="PF15473">
    <property type="entry name" value="PCNP"/>
    <property type="match status" value="1"/>
</dbReference>
<keyword evidence="12" id="KW-1185">Reference proteome</keyword>
<comment type="subunit">
    <text evidence="3">Interacts with UHRF2/NIRF.</text>
</comment>
<evidence type="ECO:0000256" key="8">
    <source>
        <dbReference type="ARBA" id="ARBA00023242"/>
    </source>
</evidence>